<dbReference type="RefSeq" id="WP_124219955.1">
    <property type="nucleotide sequence ID" value="NZ_RKRF01000007.1"/>
</dbReference>
<dbReference type="NCBIfam" id="TIGR02853">
    <property type="entry name" value="spore_dpaA"/>
    <property type="match status" value="1"/>
</dbReference>
<dbReference type="EMBL" id="RKRF01000007">
    <property type="protein sequence ID" value="RPF55944.1"/>
    <property type="molecule type" value="Genomic_DNA"/>
</dbReference>
<dbReference type="Pfam" id="PF02826">
    <property type="entry name" value="2-Hacid_dh_C"/>
    <property type="match status" value="1"/>
</dbReference>
<gene>
    <name evidence="2" type="ORF">EDC24_0830</name>
</gene>
<dbReference type="NCBIfam" id="NF006162">
    <property type="entry name" value="PRK08306.1"/>
    <property type="match status" value="1"/>
</dbReference>
<dbReference type="SUPFAM" id="SSF51735">
    <property type="entry name" value="NAD(P)-binding Rossmann-fold domains"/>
    <property type="match status" value="1"/>
</dbReference>
<dbReference type="InterPro" id="IPR007698">
    <property type="entry name" value="AlaDH/PNT_NAD(H)-bd"/>
</dbReference>
<dbReference type="Gene3D" id="3.40.50.720">
    <property type="entry name" value="NAD(P)-binding Rossmann-like Domain"/>
    <property type="match status" value="1"/>
</dbReference>
<dbReference type="AlphaFoldDB" id="A0A3N5BDZ4"/>
<evidence type="ECO:0000259" key="1">
    <source>
        <dbReference type="SMART" id="SM01002"/>
    </source>
</evidence>
<sequence>MLTGKSIVIIGGDARHVEMMKHLIEKDATLYAVGYEELEEEIDGLYLTDVDHIPQEKVDAIILPITGLDKEGYAEAHFAETSPHITKDWLEGFRGDCILFTGIMTPYLKELLSFKERIIPLFNRDDVAIYNSIPTAEGTVMFAIQHTDFTIHNSNVTILGLGRVGKTLIHTFKGLGANVSVYSRHEDELARIFEYQASPIRDEELEDHLKDCDILINTIPALFVTPSLISSLPINSLIIDLASKPGGVDFRFAKKRGIKSILAPGLPGLVAPKTAGVILARVIHNIIMENQ</sequence>
<protein>
    <submittedName>
        <fullName evidence="2">Dipicolinate synthase subunit A</fullName>
    </submittedName>
</protein>
<accession>A0A3N5BDZ4</accession>
<dbReference type="GO" id="GO:0051287">
    <property type="term" value="F:NAD binding"/>
    <property type="evidence" value="ECO:0007669"/>
    <property type="project" value="InterPro"/>
</dbReference>
<dbReference type="Pfam" id="PF16924">
    <property type="entry name" value="DpaA_N"/>
    <property type="match status" value="1"/>
</dbReference>
<reference evidence="2 3" key="1">
    <citation type="submission" date="2018-11" db="EMBL/GenBank/DDBJ databases">
        <title>Genomic Encyclopedia of Type Strains, Phase IV (KMG-IV): sequencing the most valuable type-strain genomes for metagenomic binning, comparative biology and taxonomic classification.</title>
        <authorList>
            <person name="Goeker M."/>
        </authorList>
    </citation>
    <scope>NUCLEOTIDE SEQUENCE [LARGE SCALE GENOMIC DNA]</scope>
    <source>
        <strain evidence="2 3">DSM 18090</strain>
    </source>
</reference>
<dbReference type="InterPro" id="IPR014215">
    <property type="entry name" value="Dipicolinic_acid_synth_A"/>
</dbReference>
<dbReference type="InterPro" id="IPR006140">
    <property type="entry name" value="D-isomer_DH_NAD-bd"/>
</dbReference>
<proteinExistence type="predicted"/>
<dbReference type="InterPro" id="IPR031629">
    <property type="entry name" value="DpaA_N"/>
</dbReference>
<evidence type="ECO:0000313" key="3">
    <source>
        <dbReference type="Proteomes" id="UP000276443"/>
    </source>
</evidence>
<organism evidence="2 3">
    <name type="scientific">Aquisalibacillus elongatus</name>
    <dbReference type="NCBI Taxonomy" id="485577"/>
    <lineage>
        <taxon>Bacteria</taxon>
        <taxon>Bacillati</taxon>
        <taxon>Bacillota</taxon>
        <taxon>Bacilli</taxon>
        <taxon>Bacillales</taxon>
        <taxon>Bacillaceae</taxon>
        <taxon>Aquisalibacillus</taxon>
    </lineage>
</organism>
<name>A0A3N5BDZ4_9BACI</name>
<dbReference type="Proteomes" id="UP000276443">
    <property type="component" value="Unassembled WGS sequence"/>
</dbReference>
<keyword evidence="3" id="KW-1185">Reference proteome</keyword>
<evidence type="ECO:0000313" key="2">
    <source>
        <dbReference type="EMBL" id="RPF55944.1"/>
    </source>
</evidence>
<dbReference type="SMART" id="SM01002">
    <property type="entry name" value="AlaDh_PNT_C"/>
    <property type="match status" value="1"/>
</dbReference>
<feature type="domain" description="Alanine dehydrogenase/pyridine nucleotide transhydrogenase NAD(H)-binding" evidence="1">
    <location>
        <begin position="136"/>
        <end position="263"/>
    </location>
</feature>
<dbReference type="InterPro" id="IPR036291">
    <property type="entry name" value="NAD(P)-bd_dom_sf"/>
</dbReference>
<comment type="caution">
    <text evidence="2">The sequence shown here is derived from an EMBL/GenBank/DDBJ whole genome shotgun (WGS) entry which is preliminary data.</text>
</comment>
<dbReference type="OrthoDB" id="8840764at2"/>